<dbReference type="InterPro" id="IPR016187">
    <property type="entry name" value="CTDL_fold"/>
</dbReference>
<dbReference type="AlphaFoldDB" id="A0A2N6CR77"/>
<organism evidence="2 3">
    <name type="scientific">Sedimenticola selenatireducens</name>
    <dbReference type="NCBI Taxonomy" id="191960"/>
    <lineage>
        <taxon>Bacteria</taxon>
        <taxon>Pseudomonadati</taxon>
        <taxon>Pseudomonadota</taxon>
        <taxon>Gammaproteobacteria</taxon>
        <taxon>Chromatiales</taxon>
        <taxon>Sedimenticolaceae</taxon>
        <taxon>Sedimenticola</taxon>
    </lineage>
</organism>
<evidence type="ECO:0000313" key="3">
    <source>
        <dbReference type="Proteomes" id="UP000235015"/>
    </source>
</evidence>
<proteinExistence type="predicted"/>
<dbReference type="InterPro" id="IPR016186">
    <property type="entry name" value="C-type_lectin-like/link_sf"/>
</dbReference>
<sequence length="205" mass="21405">MRTFVMCLLVMSVSTPLQSAENAASFFITSNGPGQGADLGGLEGADAHCQQLAASAGVGGKTWRAYLSSSRENARDRIGMGPWHNIKGVMIASDLAGLHSEANGINKETGLTEQGEMVNGRGDSPNMHDILTGSNPDGTLNEGQTCSDWTSSGEGSAFVGHHDRIGLRDDAPSRSWNASHSSRGCGLEALKATGGNGLFYCFAID</sequence>
<dbReference type="STRING" id="1111735.GCA_000428045_01245"/>
<comment type="caution">
    <text evidence="2">The sequence shown here is derived from an EMBL/GenBank/DDBJ whole genome shotgun (WGS) entry which is preliminary data.</text>
</comment>
<name>A0A2N6CR77_9GAMM</name>
<dbReference type="Proteomes" id="UP000235015">
    <property type="component" value="Unassembled WGS sequence"/>
</dbReference>
<gene>
    <name evidence="2" type="ORF">C0630_19245</name>
</gene>
<dbReference type="SUPFAM" id="SSF56436">
    <property type="entry name" value="C-type lectin-like"/>
    <property type="match status" value="1"/>
</dbReference>
<evidence type="ECO:0000313" key="2">
    <source>
        <dbReference type="EMBL" id="PLX59566.1"/>
    </source>
</evidence>
<dbReference type="Gene3D" id="3.10.100.10">
    <property type="entry name" value="Mannose-Binding Protein A, subunit A"/>
    <property type="match status" value="1"/>
</dbReference>
<evidence type="ECO:0000256" key="1">
    <source>
        <dbReference type="SAM" id="SignalP"/>
    </source>
</evidence>
<evidence type="ECO:0008006" key="4">
    <source>
        <dbReference type="Google" id="ProtNLM"/>
    </source>
</evidence>
<protein>
    <recommendedName>
        <fullName evidence="4">Lectin</fullName>
    </recommendedName>
</protein>
<dbReference type="EMBL" id="PKUN01000031">
    <property type="protein sequence ID" value="PLX59566.1"/>
    <property type="molecule type" value="Genomic_DNA"/>
</dbReference>
<accession>A0A2N6CR77</accession>
<feature type="signal peptide" evidence="1">
    <location>
        <begin position="1"/>
        <end position="19"/>
    </location>
</feature>
<feature type="chain" id="PRO_5014710994" description="Lectin" evidence="1">
    <location>
        <begin position="20"/>
        <end position="205"/>
    </location>
</feature>
<reference evidence="2 3" key="1">
    <citation type="submission" date="2017-11" db="EMBL/GenBank/DDBJ databases">
        <title>Genome-resolved metagenomics identifies genetic mobility, metabolic interactions, and unexpected diversity in perchlorate-reducing communities.</title>
        <authorList>
            <person name="Barnum T.P."/>
            <person name="Figueroa I.A."/>
            <person name="Carlstrom C.I."/>
            <person name="Lucas L.N."/>
            <person name="Engelbrektson A.L."/>
            <person name="Coates J.D."/>
        </authorList>
    </citation>
    <scope>NUCLEOTIDE SEQUENCE [LARGE SCALE GENOMIC DNA]</scope>
    <source>
        <strain evidence="2">BM301</strain>
    </source>
</reference>
<keyword evidence="1" id="KW-0732">Signal</keyword>